<keyword evidence="7" id="KW-1185">Reference proteome</keyword>
<feature type="transmembrane region" description="Helical" evidence="5">
    <location>
        <begin position="66"/>
        <end position="99"/>
    </location>
</feature>
<gene>
    <name evidence="6" type="ORF">FOA43_000061</name>
</gene>
<sequence length="361" mass="41248">MKKLSIGSFKVWPLTIIYIWLIILFSSLTAYVRFQSYNELKSQSNSVDSNSVVVVPSLQLVPSKFFLYPWTLLTATLVQTSIFRLIVSLVITFFGIEYLQSNWTAANIGYSSNKRIFDETVHYLFVVPLVTNILFVLLKSSLAVLGLTSSVSLFHPINYGIYSVVMSFVVVIKQLSPEYNVKLFKVIKFRLKRLPFIILSVALFVSIFITSSLDPFFTPLFINFYVSWCYLRYYQISYVGDILPTTAGSTTATTSSSTVRGDASDTFAFIQFFPDNWQRYLKPMSRFFYHSSVFLGLFRPFNDDDIESSNLRTIQRLNKSNAVDGANSNDDSDRRKRVALKVLEQRVADKGNQDTTHSTHD</sequence>
<dbReference type="EMBL" id="CP064812">
    <property type="protein sequence ID" value="QPG72760.1"/>
    <property type="molecule type" value="Genomic_DNA"/>
</dbReference>
<dbReference type="GO" id="GO:0005794">
    <property type="term" value="C:Golgi apparatus"/>
    <property type="evidence" value="ECO:0007669"/>
    <property type="project" value="TreeGrafter"/>
</dbReference>
<dbReference type="OrthoDB" id="73612at2759"/>
<evidence type="ECO:0000256" key="3">
    <source>
        <dbReference type="ARBA" id="ARBA00022989"/>
    </source>
</evidence>
<dbReference type="KEGG" id="bnn:FOA43_000061"/>
<feature type="transmembrane region" description="Helical" evidence="5">
    <location>
        <begin position="120"/>
        <end position="147"/>
    </location>
</feature>
<evidence type="ECO:0000313" key="7">
    <source>
        <dbReference type="Proteomes" id="UP000662931"/>
    </source>
</evidence>
<dbReference type="GeneID" id="62193462"/>
<dbReference type="Pfam" id="PF08551">
    <property type="entry name" value="DUF1751"/>
    <property type="match status" value="1"/>
</dbReference>
<keyword evidence="2 5" id="KW-0812">Transmembrane</keyword>
<dbReference type="GO" id="GO:0006890">
    <property type="term" value="P:retrograde vesicle-mediated transport, Golgi to endoplasmic reticulum"/>
    <property type="evidence" value="ECO:0007669"/>
    <property type="project" value="InterPro"/>
</dbReference>
<accession>A0A875RMV6</accession>
<dbReference type="GO" id="GO:0016020">
    <property type="term" value="C:membrane"/>
    <property type="evidence" value="ECO:0007669"/>
    <property type="project" value="UniProtKB-SubCell"/>
</dbReference>
<feature type="transmembrane region" description="Helical" evidence="5">
    <location>
        <begin position="193"/>
        <end position="210"/>
    </location>
</feature>
<evidence type="ECO:0000256" key="1">
    <source>
        <dbReference type="ARBA" id="ARBA00004141"/>
    </source>
</evidence>
<comment type="subcellular location">
    <subcellularLocation>
        <location evidence="1">Membrane</location>
        <topology evidence="1">Multi-pass membrane protein</topology>
    </subcellularLocation>
</comment>
<evidence type="ECO:0000256" key="5">
    <source>
        <dbReference type="SAM" id="Phobius"/>
    </source>
</evidence>
<keyword evidence="4 5" id="KW-0472">Membrane</keyword>
<evidence type="ECO:0000256" key="2">
    <source>
        <dbReference type="ARBA" id="ARBA00022692"/>
    </source>
</evidence>
<protein>
    <submittedName>
        <fullName evidence="6">Uncharacterized protein</fullName>
    </submittedName>
</protein>
<dbReference type="SMART" id="SM01160">
    <property type="entry name" value="DUF1751"/>
    <property type="match status" value="1"/>
</dbReference>
<organism evidence="6 7">
    <name type="scientific">Eeniella nana</name>
    <name type="common">Yeast</name>
    <name type="synonym">Brettanomyces nanus</name>
    <dbReference type="NCBI Taxonomy" id="13502"/>
    <lineage>
        <taxon>Eukaryota</taxon>
        <taxon>Fungi</taxon>
        <taxon>Dikarya</taxon>
        <taxon>Ascomycota</taxon>
        <taxon>Saccharomycotina</taxon>
        <taxon>Pichiomycetes</taxon>
        <taxon>Pichiales</taxon>
        <taxon>Pichiaceae</taxon>
        <taxon>Brettanomyces</taxon>
    </lineage>
</organism>
<name>A0A875RMV6_EENNA</name>
<keyword evidence="3 5" id="KW-1133">Transmembrane helix</keyword>
<dbReference type="InterPro" id="IPR013861">
    <property type="entry name" value="TMEM115/Pdh1/Rbl19"/>
</dbReference>
<dbReference type="RefSeq" id="XP_038776325.1">
    <property type="nucleotide sequence ID" value="XM_038920397.1"/>
</dbReference>
<proteinExistence type="predicted"/>
<dbReference type="Proteomes" id="UP000662931">
    <property type="component" value="Chromosome 1"/>
</dbReference>
<reference evidence="6" key="1">
    <citation type="submission" date="2020-10" db="EMBL/GenBank/DDBJ databases">
        <authorList>
            <person name="Roach M.J.R."/>
        </authorList>
    </citation>
    <scope>NUCLEOTIDE SEQUENCE</scope>
    <source>
        <strain evidence="6">CBS 1945</strain>
    </source>
</reference>
<dbReference type="AlphaFoldDB" id="A0A875RMV6"/>
<feature type="transmembrane region" description="Helical" evidence="5">
    <location>
        <begin position="12"/>
        <end position="32"/>
    </location>
</feature>
<feature type="transmembrane region" description="Helical" evidence="5">
    <location>
        <begin position="153"/>
        <end position="172"/>
    </location>
</feature>
<dbReference type="PANTHER" id="PTHR13377:SF3">
    <property type="entry name" value="TRANSMEMBRANE PROTEIN 115"/>
    <property type="match status" value="1"/>
</dbReference>
<evidence type="ECO:0000256" key="4">
    <source>
        <dbReference type="ARBA" id="ARBA00023136"/>
    </source>
</evidence>
<dbReference type="PANTHER" id="PTHR13377">
    <property type="entry name" value="PLACENTAL PROTEIN 6"/>
    <property type="match status" value="1"/>
</dbReference>
<evidence type="ECO:0000313" key="6">
    <source>
        <dbReference type="EMBL" id="QPG72760.1"/>
    </source>
</evidence>